<dbReference type="PANTHER" id="PTHR21152:SF24">
    <property type="entry name" value="ALANINE--GLYOXYLATE AMINOTRANSFERASE 1"/>
    <property type="match status" value="1"/>
</dbReference>
<feature type="compositionally biased region" description="Low complexity" evidence="9">
    <location>
        <begin position="8"/>
        <end position="24"/>
    </location>
</feature>
<accession>J6F3U7</accession>
<comment type="caution">
    <text evidence="11">The sequence shown here is derived from an EMBL/GenBank/DDBJ whole genome shotgun (WGS) entry which is preliminary data.</text>
</comment>
<dbReference type="GO" id="GO:0004760">
    <property type="term" value="F:L-serine-pyruvate transaminase activity"/>
    <property type="evidence" value="ECO:0007669"/>
    <property type="project" value="TreeGrafter"/>
</dbReference>
<dbReference type="FunFam" id="3.90.1150.10:FF:000049">
    <property type="entry name" value="Alanine-glyoxylate aminotransferase 1"/>
    <property type="match status" value="1"/>
</dbReference>
<gene>
    <name evidence="11" type="ORF">A1Q1_00925</name>
</gene>
<dbReference type="InterPro" id="IPR020578">
    <property type="entry name" value="Aminotrans_V_PyrdxlP_BS"/>
</dbReference>
<sequence>MTRTSQISRAAVGAARAASRPSSGSPGGQFAASFKQTQSPAAQGLAPRNTPSRTTPTLRQPTRQLYNFSTVSLPTAHISSSHNIRNMTTDFKQQPHKLLVIPGPIEFSDGVLGANAAPGMSHVSPAFIPVFGDCIRMLRKVLYAPKGQPMLIAGSGTLGWDAAAVNLVEPGENVLVLNHGYFADSFADCLRAYGANVDELKAKVGGIVDPKDLEQALQKKKYKLVTITQVDTSTGVLAPVKQYSEIIHKTSPNSLIAVDAVCAVASEEIRFDDWGLDVVISATQKGLGVPPGLSVCMLSERAIKTMEARDSIPSYYISWKRWLPIMKAYEEGRPMYFATPPVQLIYSLRQGLKEILEGDLSFEDRLARNREVSNRVKDELEKLGCGFVPLSRDIAANGMSAVRYPQGVTAADVIPKLAERDIVVAGGLHKDIASEYFRVGHMGVTSADPSRGDVDKIINGVKAVLDEAKKNKA</sequence>
<evidence type="ECO:0000259" key="10">
    <source>
        <dbReference type="Pfam" id="PF00266"/>
    </source>
</evidence>
<evidence type="ECO:0000256" key="1">
    <source>
        <dbReference type="ARBA" id="ARBA00001933"/>
    </source>
</evidence>
<dbReference type="GO" id="GO:0008453">
    <property type="term" value="F:alanine-glyoxylate transaminase activity"/>
    <property type="evidence" value="ECO:0007669"/>
    <property type="project" value="UniProtKB-EC"/>
</dbReference>
<dbReference type="PROSITE" id="PS00595">
    <property type="entry name" value="AA_TRANSFER_CLASS_5"/>
    <property type="match status" value="1"/>
</dbReference>
<name>J6F3U7_TRIAS</name>
<feature type="domain" description="Aminotransferase class V" evidence="10">
    <location>
        <begin position="115"/>
        <end position="429"/>
    </location>
</feature>
<dbReference type="InterPro" id="IPR015421">
    <property type="entry name" value="PyrdxlP-dep_Trfase_major"/>
</dbReference>
<evidence type="ECO:0000313" key="11">
    <source>
        <dbReference type="EMBL" id="EJT49912.1"/>
    </source>
</evidence>
<dbReference type="EMBL" id="ALBS01000144">
    <property type="protein sequence ID" value="EJT49912.1"/>
    <property type="molecule type" value="Genomic_DNA"/>
</dbReference>
<evidence type="ECO:0000256" key="5">
    <source>
        <dbReference type="ARBA" id="ARBA00022679"/>
    </source>
</evidence>
<evidence type="ECO:0000256" key="3">
    <source>
        <dbReference type="ARBA" id="ARBA00013049"/>
    </source>
</evidence>
<evidence type="ECO:0000256" key="6">
    <source>
        <dbReference type="ARBA" id="ARBA00022898"/>
    </source>
</evidence>
<dbReference type="OrthoDB" id="7403325at2759"/>
<dbReference type="GeneID" id="25984439"/>
<organism evidence="11 12">
    <name type="scientific">Trichosporon asahii var. asahii (strain ATCC 90039 / CBS 2479 / JCM 2466 / KCTC 7840 / NBRC 103889/ NCYC 2677 / UAMH 7654)</name>
    <name type="common">Yeast</name>
    <dbReference type="NCBI Taxonomy" id="1186058"/>
    <lineage>
        <taxon>Eukaryota</taxon>
        <taxon>Fungi</taxon>
        <taxon>Dikarya</taxon>
        <taxon>Basidiomycota</taxon>
        <taxon>Agaricomycotina</taxon>
        <taxon>Tremellomycetes</taxon>
        <taxon>Trichosporonales</taxon>
        <taxon>Trichosporonaceae</taxon>
        <taxon>Trichosporon</taxon>
    </lineage>
</organism>
<comment type="similarity">
    <text evidence="2 7">Belongs to the class-V pyridoxal-phosphate-dependent aminotransferase family.</text>
</comment>
<dbReference type="GO" id="GO:0005777">
    <property type="term" value="C:peroxisome"/>
    <property type="evidence" value="ECO:0007669"/>
    <property type="project" value="TreeGrafter"/>
</dbReference>
<evidence type="ECO:0000256" key="8">
    <source>
        <dbReference type="RuleBase" id="RU004504"/>
    </source>
</evidence>
<keyword evidence="5" id="KW-0808">Transferase</keyword>
<dbReference type="Gene3D" id="3.90.1150.10">
    <property type="entry name" value="Aspartate Aminotransferase, domain 1"/>
    <property type="match status" value="1"/>
</dbReference>
<dbReference type="Gene3D" id="3.40.640.10">
    <property type="entry name" value="Type I PLP-dependent aspartate aminotransferase-like (Major domain)"/>
    <property type="match status" value="1"/>
</dbReference>
<evidence type="ECO:0000256" key="2">
    <source>
        <dbReference type="ARBA" id="ARBA00009236"/>
    </source>
</evidence>
<evidence type="ECO:0000256" key="4">
    <source>
        <dbReference type="ARBA" id="ARBA00022576"/>
    </source>
</evidence>
<dbReference type="PANTHER" id="PTHR21152">
    <property type="entry name" value="AMINOTRANSFERASE CLASS V"/>
    <property type="match status" value="1"/>
</dbReference>
<dbReference type="InterPro" id="IPR015422">
    <property type="entry name" value="PyrdxlP-dep_Trfase_small"/>
</dbReference>
<dbReference type="InterPro" id="IPR015424">
    <property type="entry name" value="PyrdxlP-dep_Trfase"/>
</dbReference>
<dbReference type="SUPFAM" id="SSF53383">
    <property type="entry name" value="PLP-dependent transferases"/>
    <property type="match status" value="1"/>
</dbReference>
<dbReference type="HOGENOM" id="CLU_027686_5_2_1"/>
<dbReference type="EC" id="2.6.1.44" evidence="3"/>
<proteinExistence type="inferred from homology"/>
<protein>
    <recommendedName>
        <fullName evidence="3">alanine--glyoxylate transaminase</fullName>
        <ecNumber evidence="3">2.6.1.44</ecNumber>
    </recommendedName>
</protein>
<keyword evidence="4" id="KW-0032">Aminotransferase</keyword>
<dbReference type="Pfam" id="PF00266">
    <property type="entry name" value="Aminotran_5"/>
    <property type="match status" value="1"/>
</dbReference>
<comment type="cofactor">
    <cofactor evidence="1 8">
        <name>pyridoxal 5'-phosphate</name>
        <dbReference type="ChEBI" id="CHEBI:597326"/>
    </cofactor>
</comment>
<dbReference type="AlphaFoldDB" id="J6F3U7"/>
<dbReference type="FunFam" id="3.40.640.10:FF:000027">
    <property type="entry name" value="Serine--pyruvate aminotransferase, mitochondrial"/>
    <property type="match status" value="1"/>
</dbReference>
<evidence type="ECO:0000313" key="12">
    <source>
        <dbReference type="Proteomes" id="UP000002748"/>
    </source>
</evidence>
<dbReference type="VEuPathDB" id="FungiDB:A1Q1_00925"/>
<feature type="region of interest" description="Disordered" evidence="9">
    <location>
        <begin position="1"/>
        <end position="62"/>
    </location>
</feature>
<evidence type="ECO:0000256" key="9">
    <source>
        <dbReference type="SAM" id="MobiDB-lite"/>
    </source>
</evidence>
<reference evidence="11 12" key="1">
    <citation type="journal article" date="2012" name="Eukaryot. Cell">
        <title>Draft genome sequence of CBS 2479, the standard type strain of Trichosporon asahii.</title>
        <authorList>
            <person name="Yang R.Y."/>
            <person name="Li H.T."/>
            <person name="Zhu H."/>
            <person name="Zhou G.P."/>
            <person name="Wang M."/>
            <person name="Wang L."/>
        </authorList>
    </citation>
    <scope>NUCLEOTIDE SEQUENCE [LARGE SCALE GENOMIC DNA]</scope>
    <source>
        <strain evidence="12">ATCC 90039 / CBS 2479 / JCM 2466 / KCTC 7840 / NCYC 2677 / UAMH 7654</strain>
    </source>
</reference>
<dbReference type="RefSeq" id="XP_014181023.1">
    <property type="nucleotide sequence ID" value="XM_014325548.1"/>
</dbReference>
<dbReference type="GO" id="GO:0019265">
    <property type="term" value="P:glycine biosynthetic process, by transamination of glyoxylate"/>
    <property type="evidence" value="ECO:0007669"/>
    <property type="project" value="TreeGrafter"/>
</dbReference>
<dbReference type="KEGG" id="tasa:A1Q1_00925"/>
<feature type="compositionally biased region" description="Low complexity" evidence="9">
    <location>
        <begin position="50"/>
        <end position="62"/>
    </location>
</feature>
<evidence type="ECO:0000256" key="7">
    <source>
        <dbReference type="RuleBase" id="RU004075"/>
    </source>
</evidence>
<dbReference type="InterPro" id="IPR000192">
    <property type="entry name" value="Aminotrans_V_dom"/>
</dbReference>
<dbReference type="Proteomes" id="UP000002748">
    <property type="component" value="Unassembled WGS sequence"/>
</dbReference>
<keyword evidence="6" id="KW-0663">Pyridoxal phosphate</keyword>